<proteinExistence type="predicted"/>
<protein>
    <submittedName>
        <fullName evidence="6">Winged helix-turn-helix domain-containing protein</fullName>
    </submittedName>
</protein>
<keyword evidence="4" id="KW-1133">Transmembrane helix</keyword>
<evidence type="ECO:0000256" key="2">
    <source>
        <dbReference type="PROSITE-ProRule" id="PRU01091"/>
    </source>
</evidence>
<dbReference type="Gene3D" id="1.10.10.10">
    <property type="entry name" value="Winged helix-like DNA-binding domain superfamily/Winged helix DNA-binding domain"/>
    <property type="match status" value="1"/>
</dbReference>
<keyword evidence="7" id="KW-1185">Reference proteome</keyword>
<dbReference type="InterPro" id="IPR011990">
    <property type="entry name" value="TPR-like_helical_dom_sf"/>
</dbReference>
<feature type="domain" description="OmpR/PhoB-type" evidence="5">
    <location>
        <begin position="1"/>
        <end position="96"/>
    </location>
</feature>
<feature type="transmembrane region" description="Helical" evidence="4">
    <location>
        <begin position="125"/>
        <end position="146"/>
    </location>
</feature>
<keyword evidence="4" id="KW-0812">Transmembrane</keyword>
<feature type="compositionally biased region" description="Basic and acidic residues" evidence="3">
    <location>
        <begin position="748"/>
        <end position="766"/>
    </location>
</feature>
<keyword evidence="1 2" id="KW-0238">DNA-binding</keyword>
<accession>A0ABV9QXC8</accession>
<dbReference type="SUPFAM" id="SSF48452">
    <property type="entry name" value="TPR-like"/>
    <property type="match status" value="1"/>
</dbReference>
<organism evidence="6 7">
    <name type="scientific">Dokdonella ginsengisoli</name>
    <dbReference type="NCBI Taxonomy" id="363846"/>
    <lineage>
        <taxon>Bacteria</taxon>
        <taxon>Pseudomonadati</taxon>
        <taxon>Pseudomonadota</taxon>
        <taxon>Gammaproteobacteria</taxon>
        <taxon>Lysobacterales</taxon>
        <taxon>Rhodanobacteraceae</taxon>
        <taxon>Dokdonella</taxon>
    </lineage>
</organism>
<evidence type="ECO:0000313" key="7">
    <source>
        <dbReference type="Proteomes" id="UP001595886"/>
    </source>
</evidence>
<dbReference type="Pfam" id="PF00486">
    <property type="entry name" value="Trans_reg_C"/>
    <property type="match status" value="1"/>
</dbReference>
<dbReference type="Gene3D" id="1.25.40.10">
    <property type="entry name" value="Tetratricopeptide repeat domain"/>
    <property type="match status" value="1"/>
</dbReference>
<dbReference type="EMBL" id="JBHSHD010000008">
    <property type="protein sequence ID" value="MFC4821079.1"/>
    <property type="molecule type" value="Genomic_DNA"/>
</dbReference>
<dbReference type="RefSeq" id="WP_380021364.1">
    <property type="nucleotide sequence ID" value="NZ_JBHSHD010000008.1"/>
</dbReference>
<evidence type="ECO:0000256" key="3">
    <source>
        <dbReference type="SAM" id="MobiDB-lite"/>
    </source>
</evidence>
<evidence type="ECO:0000259" key="5">
    <source>
        <dbReference type="PROSITE" id="PS51755"/>
    </source>
</evidence>
<reference evidence="7" key="1">
    <citation type="journal article" date="2019" name="Int. J. Syst. Evol. Microbiol.">
        <title>The Global Catalogue of Microorganisms (GCM) 10K type strain sequencing project: providing services to taxonomists for standard genome sequencing and annotation.</title>
        <authorList>
            <consortium name="The Broad Institute Genomics Platform"/>
            <consortium name="The Broad Institute Genome Sequencing Center for Infectious Disease"/>
            <person name="Wu L."/>
            <person name="Ma J."/>
        </authorList>
    </citation>
    <scope>NUCLEOTIDE SEQUENCE [LARGE SCALE GENOMIC DNA]</scope>
    <source>
        <strain evidence="7">CCUG 30340</strain>
    </source>
</reference>
<dbReference type="InterPro" id="IPR001867">
    <property type="entry name" value="OmpR/PhoB-type_DNA-bd"/>
</dbReference>
<feature type="region of interest" description="Disordered" evidence="3">
    <location>
        <begin position="748"/>
        <end position="778"/>
    </location>
</feature>
<comment type="caution">
    <text evidence="6">The sequence shown here is derived from an EMBL/GenBank/DDBJ whole genome shotgun (WGS) entry which is preliminary data.</text>
</comment>
<evidence type="ECO:0000256" key="1">
    <source>
        <dbReference type="ARBA" id="ARBA00023125"/>
    </source>
</evidence>
<feature type="DNA-binding region" description="OmpR/PhoB-type" evidence="2">
    <location>
        <begin position="1"/>
        <end position="96"/>
    </location>
</feature>
<dbReference type="SUPFAM" id="SSF46894">
    <property type="entry name" value="C-terminal effector domain of the bipartite response regulators"/>
    <property type="match status" value="1"/>
</dbReference>
<evidence type="ECO:0000256" key="4">
    <source>
        <dbReference type="SAM" id="Phobius"/>
    </source>
</evidence>
<dbReference type="InterPro" id="IPR036388">
    <property type="entry name" value="WH-like_DNA-bd_sf"/>
</dbReference>
<keyword evidence="4" id="KW-0472">Membrane</keyword>
<feature type="compositionally biased region" description="Polar residues" evidence="3">
    <location>
        <begin position="769"/>
        <end position="778"/>
    </location>
</feature>
<name>A0ABV9QXC8_9GAMM</name>
<sequence length="778" mass="83106">MYRFGDFRLDPATRELHRDGERIVLPPKAFDCLLWLIEHRDRAVGRDELIAAVWGKADVADNLLVQVVTRLRRMIDEAGGDSAIRTIPRFGYRWAAATEIVDDAPSTAVVSATPTPAAATPRRRWLVAAAAGVAFAFAALVLALALREPPAPAGRAPLALVLPVAVEAAPQHAWMRLGLMVALIERLRASGQPVVPAGNVVALARDAADALPADTLQAPLVIAARAQTHGERWRVSLQTLRGREPPLEATAESPDALDAARLAADRLARQLGIAPATPDRADDGVARLLTQRLIRAEAATLAGDTDAARTLLDAADAAERQSPEWRYQRAWTDFSAGRLKAAQARLERLLAELTADDAATMRARAYNGLANVQYERGDLDGLRRSADAAVALLRDRDAPGEFGRALMSRGVAHAQGRDADAAQRDFLQARVALESAGDRLGVARAELALGIVAKRRGRLVEALPALEGAAVHLGAFDAAHDELVARTHLADAQLLLLEPAAALAGEPRLRELSAHEHAPRARALADLLRIEILAANGRLQAARELLRHACAADGCGSGGDGLGLAQAQHRLEPQESTAVEDRMRAQLPNLPAAENGRDPGRSWLIVLRGALARGDEDGARAIALAIQAWAARSEDDGPRLYTDLAQAEQHAAADRVELARRAFDSAQRRAAAGQVPGDMLWVAQAYAGWLIRNGDLAGASAVAGGVAGWARRDYDAALLQLQLQHALGTQAPWQAALERARLLAGERRIPAELERAPAPREDDARTRIAVSTGTPPSP</sequence>
<gene>
    <name evidence="6" type="ORF">ACFO6Q_12140</name>
</gene>
<evidence type="ECO:0000313" key="6">
    <source>
        <dbReference type="EMBL" id="MFC4821079.1"/>
    </source>
</evidence>
<dbReference type="Proteomes" id="UP001595886">
    <property type="component" value="Unassembled WGS sequence"/>
</dbReference>
<dbReference type="PROSITE" id="PS51755">
    <property type="entry name" value="OMPR_PHOB"/>
    <property type="match status" value="1"/>
</dbReference>
<dbReference type="CDD" id="cd00383">
    <property type="entry name" value="trans_reg_C"/>
    <property type="match status" value="1"/>
</dbReference>
<dbReference type="InterPro" id="IPR016032">
    <property type="entry name" value="Sig_transdc_resp-reg_C-effctor"/>
</dbReference>
<dbReference type="SMART" id="SM00862">
    <property type="entry name" value="Trans_reg_C"/>
    <property type="match status" value="1"/>
</dbReference>